<keyword evidence="4 7" id="KW-0067">ATP-binding</keyword>
<dbReference type="SUPFAM" id="SSF52540">
    <property type="entry name" value="P-loop containing nucleoside triphosphate hydrolases"/>
    <property type="match status" value="1"/>
</dbReference>
<name>A0A3S5F7Q0_9MICC</name>
<feature type="domain" description="ABC transporter" evidence="6">
    <location>
        <begin position="11"/>
        <end position="241"/>
    </location>
</feature>
<reference evidence="7 8" key="1">
    <citation type="submission" date="2018-12" db="EMBL/GenBank/DDBJ databases">
        <authorList>
            <consortium name="Pathogen Informatics"/>
        </authorList>
    </citation>
    <scope>NUCLEOTIDE SEQUENCE [LARGE SCALE GENOMIC DNA]</scope>
    <source>
        <strain evidence="7 8">NCTC10918</strain>
    </source>
</reference>
<dbReference type="GO" id="GO:0005886">
    <property type="term" value="C:plasma membrane"/>
    <property type="evidence" value="ECO:0007669"/>
    <property type="project" value="UniProtKB-SubCell"/>
</dbReference>
<keyword evidence="3" id="KW-0547">Nucleotide-binding</keyword>
<evidence type="ECO:0000256" key="5">
    <source>
        <dbReference type="ARBA" id="ARBA00023251"/>
    </source>
</evidence>
<evidence type="ECO:0000256" key="4">
    <source>
        <dbReference type="ARBA" id="ARBA00022840"/>
    </source>
</evidence>
<dbReference type="PROSITE" id="PS00211">
    <property type="entry name" value="ABC_TRANSPORTER_1"/>
    <property type="match status" value="1"/>
</dbReference>
<dbReference type="InterPro" id="IPR050763">
    <property type="entry name" value="ABC_transporter_ATP-binding"/>
</dbReference>
<dbReference type="GO" id="GO:0005524">
    <property type="term" value="F:ATP binding"/>
    <property type="evidence" value="ECO:0007669"/>
    <property type="project" value="UniProtKB-KW"/>
</dbReference>
<dbReference type="CDD" id="cd03230">
    <property type="entry name" value="ABC_DR_subfamily_A"/>
    <property type="match status" value="1"/>
</dbReference>
<organism evidence="7 8">
    <name type="scientific">Rothia dentocariosa</name>
    <dbReference type="NCBI Taxonomy" id="2047"/>
    <lineage>
        <taxon>Bacteria</taxon>
        <taxon>Bacillati</taxon>
        <taxon>Actinomycetota</taxon>
        <taxon>Actinomycetes</taxon>
        <taxon>Micrococcales</taxon>
        <taxon>Micrococcaceae</taxon>
        <taxon>Rothia</taxon>
    </lineage>
</organism>
<comment type="subcellular location">
    <subcellularLocation>
        <location evidence="1">Cell membrane</location>
        <topology evidence="1">Peripheral membrane protein</topology>
    </subcellularLocation>
</comment>
<dbReference type="GO" id="GO:0016887">
    <property type="term" value="F:ATP hydrolysis activity"/>
    <property type="evidence" value="ECO:0007669"/>
    <property type="project" value="InterPro"/>
</dbReference>
<dbReference type="EMBL" id="LR134521">
    <property type="protein sequence ID" value="VEJ30900.1"/>
    <property type="molecule type" value="Genomic_DNA"/>
</dbReference>
<evidence type="ECO:0000256" key="1">
    <source>
        <dbReference type="ARBA" id="ARBA00004202"/>
    </source>
</evidence>
<dbReference type="Gene3D" id="3.40.50.300">
    <property type="entry name" value="P-loop containing nucleotide triphosphate hydrolases"/>
    <property type="match status" value="1"/>
</dbReference>
<dbReference type="InterPro" id="IPR027417">
    <property type="entry name" value="P-loop_NTPase"/>
</dbReference>
<dbReference type="Pfam" id="PF00005">
    <property type="entry name" value="ABC_tran"/>
    <property type="match status" value="1"/>
</dbReference>
<dbReference type="PROSITE" id="PS50893">
    <property type="entry name" value="ABC_TRANSPORTER_2"/>
    <property type="match status" value="1"/>
</dbReference>
<dbReference type="RefSeq" id="WP_246827987.1">
    <property type="nucleotide sequence ID" value="NZ_CAUQVD010000008.1"/>
</dbReference>
<evidence type="ECO:0000256" key="2">
    <source>
        <dbReference type="ARBA" id="ARBA00022448"/>
    </source>
</evidence>
<dbReference type="Proteomes" id="UP000270988">
    <property type="component" value="Chromosome"/>
</dbReference>
<keyword evidence="7" id="KW-0378">Hydrolase</keyword>
<proteinExistence type="predicted"/>
<evidence type="ECO:0000313" key="8">
    <source>
        <dbReference type="Proteomes" id="UP000270988"/>
    </source>
</evidence>
<dbReference type="GO" id="GO:0046677">
    <property type="term" value="P:response to antibiotic"/>
    <property type="evidence" value="ECO:0007669"/>
    <property type="project" value="UniProtKB-KW"/>
</dbReference>
<dbReference type="PANTHER" id="PTHR42711">
    <property type="entry name" value="ABC TRANSPORTER ATP-BINDING PROTEIN"/>
    <property type="match status" value="1"/>
</dbReference>
<keyword evidence="2" id="KW-0813">Transport</keyword>
<dbReference type="SMART" id="SM00382">
    <property type="entry name" value="AAA"/>
    <property type="match status" value="1"/>
</dbReference>
<dbReference type="PANTHER" id="PTHR42711:SF17">
    <property type="entry name" value="ABC TRANSPORTER ATP-BINDING PROTEIN"/>
    <property type="match status" value="1"/>
</dbReference>
<evidence type="ECO:0000256" key="3">
    <source>
        <dbReference type="ARBA" id="ARBA00022741"/>
    </source>
</evidence>
<dbReference type="AlphaFoldDB" id="A0A3S5F7Q0"/>
<dbReference type="InterPro" id="IPR017871">
    <property type="entry name" value="ABC_transporter-like_CS"/>
</dbReference>
<keyword evidence="5" id="KW-0046">Antibiotic resistance</keyword>
<gene>
    <name evidence="7" type="primary">drrA_5</name>
    <name evidence="7" type="ORF">NCTC10918_02192</name>
</gene>
<sequence>MHEEYGTEYAIEMVDAWKVYKTPGGTVEALRGINLALELGMIHVLLGPNGSGKTTSLETAVGLRSLTRGTVRTLGVNPKKADREIHSRVAIQPQEVKVFEYLRVGEILRLWASFYPDSRASTGSILESLELDHLVKRQVTKLSGGQRQRLNVALAMVSQPELLILDEPSTGLDPRARQQLWSVLKEWGEEGTTIVLSTHSMEEAHALAQSVAIIDKGECVQSGSPEQLIEHFCGGPYVSFELISPLDAEEEKILREFGKITVDSKGATAVSSAQTDDVLAFLSRTGKAKGIQVQHPTLGDAYFAATGTNIVDNMNNSEGA</sequence>
<protein>
    <submittedName>
        <fullName evidence="7">Daunorubicin/doxorubicin resistance ATP-binding protein DrrA</fullName>
        <ecNumber evidence="7">3.6.3.-</ecNumber>
    </submittedName>
</protein>
<dbReference type="InterPro" id="IPR003593">
    <property type="entry name" value="AAA+_ATPase"/>
</dbReference>
<evidence type="ECO:0000259" key="6">
    <source>
        <dbReference type="PROSITE" id="PS50893"/>
    </source>
</evidence>
<dbReference type="InterPro" id="IPR003439">
    <property type="entry name" value="ABC_transporter-like_ATP-bd"/>
</dbReference>
<accession>A0A3S5F7Q0</accession>
<evidence type="ECO:0000313" key="7">
    <source>
        <dbReference type="EMBL" id="VEJ30900.1"/>
    </source>
</evidence>
<dbReference type="EC" id="3.6.3.-" evidence="7"/>